<organism evidence="2 3">
    <name type="scientific">Actinomadura geliboluensis</name>
    <dbReference type="NCBI Taxonomy" id="882440"/>
    <lineage>
        <taxon>Bacteria</taxon>
        <taxon>Bacillati</taxon>
        <taxon>Actinomycetota</taxon>
        <taxon>Actinomycetes</taxon>
        <taxon>Streptosporangiales</taxon>
        <taxon>Thermomonosporaceae</taxon>
        <taxon>Actinomadura</taxon>
    </lineage>
</organism>
<dbReference type="Gene3D" id="1.20.1290.10">
    <property type="entry name" value="AhpD-like"/>
    <property type="match status" value="1"/>
</dbReference>
<keyword evidence="3" id="KW-1185">Reference proteome</keyword>
<evidence type="ECO:0000313" key="2">
    <source>
        <dbReference type="EMBL" id="TMR42468.1"/>
    </source>
</evidence>
<dbReference type="SUPFAM" id="SSF69118">
    <property type="entry name" value="AhpD-like"/>
    <property type="match status" value="1"/>
</dbReference>
<feature type="domain" description="Carboxymuconolactone decarboxylase-like" evidence="1">
    <location>
        <begin position="40"/>
        <end position="119"/>
    </location>
</feature>
<dbReference type="InterPro" id="IPR029032">
    <property type="entry name" value="AhpD-like"/>
</dbReference>
<protein>
    <submittedName>
        <fullName evidence="2">Carboxymuconolactone decarboxylase family protein</fullName>
    </submittedName>
</protein>
<evidence type="ECO:0000259" key="1">
    <source>
        <dbReference type="Pfam" id="PF02627"/>
    </source>
</evidence>
<dbReference type="OrthoDB" id="657225at2"/>
<name>A0A5S4HB31_9ACTN</name>
<dbReference type="Proteomes" id="UP000305238">
    <property type="component" value="Unassembled WGS sequence"/>
</dbReference>
<accession>A0A5S4HB31</accession>
<gene>
    <name evidence="2" type="ORF">ETD96_00195</name>
</gene>
<dbReference type="PANTHER" id="PTHR34846">
    <property type="entry name" value="4-CARBOXYMUCONOLACTONE DECARBOXYLASE FAMILY PROTEIN (AFU_ORTHOLOGUE AFUA_6G11590)"/>
    <property type="match status" value="1"/>
</dbReference>
<dbReference type="AlphaFoldDB" id="A0A5S4HB31"/>
<dbReference type="PANTHER" id="PTHR34846:SF10">
    <property type="entry name" value="CYTOPLASMIC PROTEIN"/>
    <property type="match status" value="1"/>
</dbReference>
<dbReference type="Pfam" id="PF02627">
    <property type="entry name" value="CMD"/>
    <property type="match status" value="1"/>
</dbReference>
<proteinExistence type="predicted"/>
<sequence>MALRVPKAELPAEVKENMIKQLGDVPENVEVLWHSPAVALDNLEFGAKAGAWSAADKSLKSFAHMAVAAQVGCSWCLDVGYFQARNDDLDLTKASQVPRWRTSDVFTPLERDVMEYAEAMSNTPPTVTDEQYAGLLERLGPAAMVELTVHIAFVNMATRANVANGVSSQGFSDACEIPLAKVPEKPRAAASTA</sequence>
<dbReference type="GO" id="GO:0051920">
    <property type="term" value="F:peroxiredoxin activity"/>
    <property type="evidence" value="ECO:0007669"/>
    <property type="project" value="InterPro"/>
</dbReference>
<reference evidence="2 3" key="1">
    <citation type="submission" date="2019-05" db="EMBL/GenBank/DDBJ databases">
        <title>Draft genome sequence of Actinomadura geliboluensis A8036.</title>
        <authorList>
            <person name="Saricaoglu S."/>
            <person name="Isik K."/>
        </authorList>
    </citation>
    <scope>NUCLEOTIDE SEQUENCE [LARGE SCALE GENOMIC DNA]</scope>
    <source>
        <strain evidence="2 3">A8036</strain>
    </source>
</reference>
<dbReference type="EMBL" id="VCKZ01000001">
    <property type="protein sequence ID" value="TMR42468.1"/>
    <property type="molecule type" value="Genomic_DNA"/>
</dbReference>
<comment type="caution">
    <text evidence="2">The sequence shown here is derived from an EMBL/GenBank/DDBJ whole genome shotgun (WGS) entry which is preliminary data.</text>
</comment>
<dbReference type="InterPro" id="IPR003779">
    <property type="entry name" value="CMD-like"/>
</dbReference>
<evidence type="ECO:0000313" key="3">
    <source>
        <dbReference type="Proteomes" id="UP000305238"/>
    </source>
</evidence>
<dbReference type="RefSeq" id="WP_138632028.1">
    <property type="nucleotide sequence ID" value="NZ_JASWDG010000015.1"/>
</dbReference>